<dbReference type="AlphaFoldDB" id="A0A9Q4T7D7"/>
<dbReference type="Proteomes" id="UP000778262">
    <property type="component" value="Unassembled WGS sequence"/>
</dbReference>
<dbReference type="EMBL" id="RPBY01000007">
    <property type="protein sequence ID" value="NCH89340.1"/>
    <property type="molecule type" value="Genomic_DNA"/>
</dbReference>
<reference evidence="2" key="1">
    <citation type="submission" date="2018-11" db="EMBL/GenBank/DDBJ databases">
        <title>Genomics analysis of Putative Virulence Factors on Adhesion and Cytotoxicity for Cronobacter spp.</title>
        <authorList>
            <person name="Cui J."/>
        </authorList>
    </citation>
    <scope>NUCLEOTIDE SEQUENCE</scope>
    <source>
        <strain evidence="2">SD69</strain>
    </source>
</reference>
<keyword evidence="1" id="KW-0472">Membrane</keyword>
<evidence type="ECO:0000313" key="2">
    <source>
        <dbReference type="EMBL" id="NCH89340.1"/>
    </source>
</evidence>
<proteinExistence type="predicted"/>
<accession>A0A9Q4T7D7</accession>
<feature type="transmembrane region" description="Helical" evidence="1">
    <location>
        <begin position="124"/>
        <end position="149"/>
    </location>
</feature>
<sequence length="312" mass="33951">MAEINSMINALLSDRSHFNEQEIHTIIDFVNELDDDMLYQFENAEERSVMYSYEQLLASSRPVGINNGGRDLEMGLLNSGTNNTIQNNRQFFDRYNTRVPRMGGRGGNIYNEATKISYDFAGKIITGIGGMFGASAGVAATVTSGSAAANAASSLGVRTAFLAAGGVCGVVGGVLVLLRNTLSDRQTANNKRFLETVKKAVKVRNKVNKFFEETNNKVVKDPAKAKTQLESGLASHPARFAAGPGGSTVYADLSPVEKLLTEDFATQHYDIRSKVVISRGNPWHITLDTLRGGTKQFSQEEMTILQNIASRL</sequence>
<evidence type="ECO:0000256" key="1">
    <source>
        <dbReference type="SAM" id="Phobius"/>
    </source>
</evidence>
<dbReference type="RefSeq" id="WP_105631567.1">
    <property type="nucleotide sequence ID" value="NZ_CP101596.1"/>
</dbReference>
<organism evidence="2 3">
    <name type="scientific">Cronobacter dublinensis</name>
    <dbReference type="NCBI Taxonomy" id="413497"/>
    <lineage>
        <taxon>Bacteria</taxon>
        <taxon>Pseudomonadati</taxon>
        <taxon>Pseudomonadota</taxon>
        <taxon>Gammaproteobacteria</taxon>
        <taxon>Enterobacterales</taxon>
        <taxon>Enterobacteriaceae</taxon>
        <taxon>Cronobacter</taxon>
    </lineage>
</organism>
<keyword evidence="1" id="KW-0812">Transmembrane</keyword>
<comment type="caution">
    <text evidence="2">The sequence shown here is derived from an EMBL/GenBank/DDBJ whole genome shotgun (WGS) entry which is preliminary data.</text>
</comment>
<gene>
    <name evidence="2" type="ORF">EHJ13_18155</name>
</gene>
<protein>
    <submittedName>
        <fullName evidence="2">Uncharacterized protein</fullName>
    </submittedName>
</protein>
<evidence type="ECO:0000313" key="3">
    <source>
        <dbReference type="Proteomes" id="UP000778262"/>
    </source>
</evidence>
<name>A0A9Q4T7D7_9ENTR</name>
<keyword evidence="1" id="KW-1133">Transmembrane helix</keyword>
<feature type="transmembrane region" description="Helical" evidence="1">
    <location>
        <begin position="155"/>
        <end position="178"/>
    </location>
</feature>